<accession>A0A1H3IV31</accession>
<keyword evidence="6" id="KW-1185">Reference proteome</keyword>
<protein>
    <submittedName>
        <fullName evidence="5">Ribose transport system substrate-binding protein</fullName>
    </submittedName>
</protein>
<keyword evidence="3" id="KW-0732">Signal</keyword>
<evidence type="ECO:0000256" key="2">
    <source>
        <dbReference type="ARBA" id="ARBA00007639"/>
    </source>
</evidence>
<dbReference type="CDD" id="cd19969">
    <property type="entry name" value="PBP1_ABC_sugar_binding-like"/>
    <property type="match status" value="1"/>
</dbReference>
<dbReference type="InterPro" id="IPR025997">
    <property type="entry name" value="SBP_2_dom"/>
</dbReference>
<evidence type="ECO:0000313" key="6">
    <source>
        <dbReference type="Proteomes" id="UP000198935"/>
    </source>
</evidence>
<reference evidence="6" key="1">
    <citation type="submission" date="2016-10" db="EMBL/GenBank/DDBJ databases">
        <authorList>
            <person name="Varghese N."/>
            <person name="Submissions S."/>
        </authorList>
    </citation>
    <scope>NUCLEOTIDE SEQUENCE [LARGE SCALE GENOMIC DNA]</scope>
    <source>
        <strain evidence="6">SP</strain>
    </source>
</reference>
<evidence type="ECO:0000313" key="5">
    <source>
        <dbReference type="EMBL" id="SDY31616.1"/>
    </source>
</evidence>
<dbReference type="Proteomes" id="UP000198935">
    <property type="component" value="Unassembled WGS sequence"/>
</dbReference>
<dbReference type="PANTHER" id="PTHR46847:SF1">
    <property type="entry name" value="D-ALLOSE-BINDING PERIPLASMIC PROTEIN-RELATED"/>
    <property type="match status" value="1"/>
</dbReference>
<dbReference type="InterPro" id="IPR028082">
    <property type="entry name" value="Peripla_BP_I"/>
</dbReference>
<proteinExistence type="inferred from homology"/>
<feature type="domain" description="Periplasmic binding protein" evidence="4">
    <location>
        <begin position="47"/>
        <end position="293"/>
    </location>
</feature>
<dbReference type="GO" id="GO:0030246">
    <property type="term" value="F:carbohydrate binding"/>
    <property type="evidence" value="ECO:0007669"/>
    <property type="project" value="UniProtKB-ARBA"/>
</dbReference>
<dbReference type="EMBL" id="FNPI01000001">
    <property type="protein sequence ID" value="SDY31616.1"/>
    <property type="molecule type" value="Genomic_DNA"/>
</dbReference>
<dbReference type="Gene3D" id="3.40.50.2300">
    <property type="match status" value="2"/>
</dbReference>
<comment type="subcellular location">
    <subcellularLocation>
        <location evidence="1">Cell envelope</location>
    </subcellularLocation>
</comment>
<evidence type="ECO:0000256" key="1">
    <source>
        <dbReference type="ARBA" id="ARBA00004196"/>
    </source>
</evidence>
<dbReference type="AlphaFoldDB" id="A0A1H3IV31"/>
<name>A0A1H3IV31_9BACI</name>
<evidence type="ECO:0000259" key="4">
    <source>
        <dbReference type="Pfam" id="PF13407"/>
    </source>
</evidence>
<evidence type="ECO:0000256" key="3">
    <source>
        <dbReference type="ARBA" id="ARBA00022729"/>
    </source>
</evidence>
<sequence>MKKLMIVYMLLIGTFVLYVYNTHLRDSPANAWNAQGLQGEITETYVMVTFQSGMDFWKSSLKGFEDAAQLLNVSVEYRGATQYDVQEQVTVLEQVIAKNPAGIAITAINSPEIADTINKAVDGGIPVVLFDSQVPGSKASAFVSTNNYNAGVTAAHEMARLLDQAGEVAVVTLENQLNHQERTAGFADTIRGSYPDIRVVTVVDGKGDRLASKEAAGEIMANYPDVSGIFVTEANGGVGIGEAIRLEKKIGDVQVISFDTDKRTLDMIEEGIISASIAQGAWNMGYWSLHFLFHLQHDLTEQQIMESPGISTLPQYVDTGVTVVTKANVKNYYAQ</sequence>
<dbReference type="PANTHER" id="PTHR46847">
    <property type="entry name" value="D-ALLOSE-BINDING PERIPLASMIC PROTEIN-RELATED"/>
    <property type="match status" value="1"/>
</dbReference>
<dbReference type="GO" id="GO:0030313">
    <property type="term" value="C:cell envelope"/>
    <property type="evidence" value="ECO:0007669"/>
    <property type="project" value="UniProtKB-SubCell"/>
</dbReference>
<gene>
    <name evidence="5" type="ORF">SAMN05421736_101938</name>
</gene>
<dbReference type="STRING" id="1503961.SAMN05421736_101938"/>
<organism evidence="5 6">
    <name type="scientific">Evansella caseinilytica</name>
    <dbReference type="NCBI Taxonomy" id="1503961"/>
    <lineage>
        <taxon>Bacteria</taxon>
        <taxon>Bacillati</taxon>
        <taxon>Bacillota</taxon>
        <taxon>Bacilli</taxon>
        <taxon>Bacillales</taxon>
        <taxon>Bacillaceae</taxon>
        <taxon>Evansella</taxon>
    </lineage>
</organism>
<dbReference type="SUPFAM" id="SSF53822">
    <property type="entry name" value="Periplasmic binding protein-like I"/>
    <property type="match status" value="1"/>
</dbReference>
<comment type="similarity">
    <text evidence="2">Belongs to the bacterial solute-binding protein 2 family.</text>
</comment>
<dbReference type="Pfam" id="PF13407">
    <property type="entry name" value="Peripla_BP_4"/>
    <property type="match status" value="1"/>
</dbReference>
<dbReference type="OrthoDB" id="9800520at2"/>